<sequence>MSPNQPQTSHEPPPNQTSRPLKRDLDTTPLHFIQCPIPTNFQYQRSPYWENQYAKYLQIAKLKYVKYEEVQTLEDFMEEVEVESSDKSGFQMLMQIQKSAILPRLPPDILTKCFDVILRKSLSHVEGNKDLTPIDITIIHPNLPNGKKCYFNKVLNKINVGDIINELIELQKTNHGFLFDFKFRIQIEIREIFKKYVLGESNTLLKSIAIAFHNDLQKTNKNYMANFEDLLESEKRQEIAAQHLQRTYYIKLRQFHLGSMPAIAHLMKDYEFVVLTKGGKLIYNKGKAKTLTILEINGKFDAVL</sequence>
<dbReference type="AlphaFoldDB" id="A0A9P1I8S9"/>
<accession>A0A9P1I8S9</accession>
<dbReference type="Proteomes" id="UP001152747">
    <property type="component" value="Unassembled WGS sequence"/>
</dbReference>
<feature type="region of interest" description="Disordered" evidence="1">
    <location>
        <begin position="1"/>
        <end position="23"/>
    </location>
</feature>
<feature type="compositionally biased region" description="Polar residues" evidence="1">
    <location>
        <begin position="1"/>
        <end position="10"/>
    </location>
</feature>
<gene>
    <name evidence="2" type="ORF">CAMP_LOCUS2965</name>
</gene>
<evidence type="ECO:0000256" key="1">
    <source>
        <dbReference type="SAM" id="MobiDB-lite"/>
    </source>
</evidence>
<keyword evidence="3" id="KW-1185">Reference proteome</keyword>
<organism evidence="2 3">
    <name type="scientific">Caenorhabditis angaria</name>
    <dbReference type="NCBI Taxonomy" id="860376"/>
    <lineage>
        <taxon>Eukaryota</taxon>
        <taxon>Metazoa</taxon>
        <taxon>Ecdysozoa</taxon>
        <taxon>Nematoda</taxon>
        <taxon>Chromadorea</taxon>
        <taxon>Rhabditida</taxon>
        <taxon>Rhabditina</taxon>
        <taxon>Rhabditomorpha</taxon>
        <taxon>Rhabditoidea</taxon>
        <taxon>Rhabditidae</taxon>
        <taxon>Peloderinae</taxon>
        <taxon>Caenorhabditis</taxon>
    </lineage>
</organism>
<protein>
    <submittedName>
        <fullName evidence="2">Uncharacterized protein</fullName>
    </submittedName>
</protein>
<proteinExistence type="predicted"/>
<evidence type="ECO:0000313" key="3">
    <source>
        <dbReference type="Proteomes" id="UP001152747"/>
    </source>
</evidence>
<name>A0A9P1I8S9_9PELO</name>
<reference evidence="2" key="1">
    <citation type="submission" date="2022-11" db="EMBL/GenBank/DDBJ databases">
        <authorList>
            <person name="Kikuchi T."/>
        </authorList>
    </citation>
    <scope>NUCLEOTIDE SEQUENCE</scope>
    <source>
        <strain evidence="2">PS1010</strain>
    </source>
</reference>
<dbReference type="EMBL" id="CANHGI010000001">
    <property type="protein sequence ID" value="CAI5440328.1"/>
    <property type="molecule type" value="Genomic_DNA"/>
</dbReference>
<evidence type="ECO:0000313" key="2">
    <source>
        <dbReference type="EMBL" id="CAI5440328.1"/>
    </source>
</evidence>
<comment type="caution">
    <text evidence="2">The sequence shown here is derived from an EMBL/GenBank/DDBJ whole genome shotgun (WGS) entry which is preliminary data.</text>
</comment>